<sequence length="354" mass="39190">MSAHKKNWFQRLFSRDVGPSPLSDDATGDHPEASLDGAAGTARGENNSVDVDAAVSSGNKKDASDEPTAQSASRGESAPHPQAHSDLNLERRTIFDPRNLDDVEFYRNMRVRLQTTEQAQVTDTEDSFGPDSVVRPFSDDAVIRLVLDLPSAQSVTRSRKQSSGGGHTSFPLSEEHLDDRGPVEDLYRMGYRNLWQDLVDSDLRVTEMNPGPKELVWVFEGSSPYIGSAPIFLEELVQKYIPSVDINRGLLFTMPSSGQMLVREVTTGKELFHTIGLLATASADEYFKSPDKLSPRLHLWHDGQIETISDLKLPNPGEKQTEIQIKPTAYLISQLNEGPDAPEDWLKGFGDDPE</sequence>
<keyword evidence="3" id="KW-1185">Reference proteome</keyword>
<feature type="region of interest" description="Disordered" evidence="1">
    <location>
        <begin position="14"/>
        <end position="92"/>
    </location>
</feature>
<protein>
    <submittedName>
        <fullName evidence="2">Uncharacterized protein</fullName>
    </submittedName>
</protein>
<gene>
    <name evidence="2" type="ORF">CUROG_01250</name>
</gene>
<proteinExistence type="predicted"/>
<evidence type="ECO:0000313" key="2">
    <source>
        <dbReference type="EMBL" id="QFQ01650.1"/>
    </source>
</evidence>
<dbReference type="OrthoDB" id="4392217at2"/>
<dbReference type="AlphaFoldDB" id="A0A5J6Z9N9"/>
<accession>A0A5J6Z9N9</accession>
<dbReference type="Proteomes" id="UP000326711">
    <property type="component" value="Chromosome"/>
</dbReference>
<dbReference type="RefSeq" id="WP_151902124.1">
    <property type="nucleotide sequence ID" value="NZ_CP045032.1"/>
</dbReference>
<dbReference type="EMBL" id="CP045032">
    <property type="protein sequence ID" value="QFQ01650.1"/>
    <property type="molecule type" value="Genomic_DNA"/>
</dbReference>
<reference evidence="3" key="1">
    <citation type="submission" date="2019-10" db="EMBL/GenBank/DDBJ databases">
        <title>Complete genome sequence of Corynebacterium urogenitalis DSM 108747, isolated from the genital tract of a cow.</title>
        <authorList>
            <person name="Ruckert C."/>
            <person name="Ballas P."/>
            <person name="Wagener K."/>
            <person name="Drillich M."/>
            <person name="Kaempfer P."/>
            <person name="Busse H.-J."/>
            <person name="Ehling-Schulz M."/>
        </authorList>
    </citation>
    <scope>NUCLEOTIDE SEQUENCE [LARGE SCALE GENOMIC DNA]</scope>
    <source>
        <strain evidence="3">LMM 1652</strain>
    </source>
</reference>
<feature type="region of interest" description="Disordered" evidence="1">
    <location>
        <begin position="154"/>
        <end position="177"/>
    </location>
</feature>
<feature type="compositionally biased region" description="Basic and acidic residues" evidence="1">
    <location>
        <begin position="344"/>
        <end position="354"/>
    </location>
</feature>
<evidence type="ECO:0000256" key="1">
    <source>
        <dbReference type="SAM" id="MobiDB-lite"/>
    </source>
</evidence>
<organism evidence="2 3">
    <name type="scientific">Corynebacterium urogenitale</name>
    <dbReference type="NCBI Taxonomy" id="2487892"/>
    <lineage>
        <taxon>Bacteria</taxon>
        <taxon>Bacillati</taxon>
        <taxon>Actinomycetota</taxon>
        <taxon>Actinomycetes</taxon>
        <taxon>Mycobacteriales</taxon>
        <taxon>Corynebacteriaceae</taxon>
        <taxon>Corynebacterium</taxon>
    </lineage>
</organism>
<evidence type="ECO:0000313" key="3">
    <source>
        <dbReference type="Proteomes" id="UP000326711"/>
    </source>
</evidence>
<feature type="region of interest" description="Disordered" evidence="1">
    <location>
        <begin position="335"/>
        <end position="354"/>
    </location>
</feature>
<name>A0A5J6Z9N9_9CORY</name>
<dbReference type="KEGG" id="cuo:CUROG_01250"/>